<protein>
    <submittedName>
        <fullName evidence="1">Uncharacterized protein</fullName>
    </submittedName>
</protein>
<organism evidence="1 2">
    <name type="scientific">Lactococcus lactis subsp. lactis</name>
    <name type="common">Streptococcus lactis</name>
    <dbReference type="NCBI Taxonomy" id="1360"/>
    <lineage>
        <taxon>Bacteria</taxon>
        <taxon>Bacillati</taxon>
        <taxon>Bacillota</taxon>
        <taxon>Bacilli</taxon>
        <taxon>Lactobacillales</taxon>
        <taxon>Streptococcaceae</taxon>
        <taxon>Lactococcus</taxon>
    </lineage>
</organism>
<gene>
    <name evidence="1" type="ORF">KF282_1109</name>
</gene>
<name>A0A0V8CYX1_LACLL</name>
<accession>A0A0V8CYX1</accession>
<dbReference type="EMBL" id="LKLN01000030">
    <property type="protein sequence ID" value="KSU06518.1"/>
    <property type="molecule type" value="Genomic_DNA"/>
</dbReference>
<reference evidence="2" key="1">
    <citation type="submission" date="2015-10" db="EMBL/GenBank/DDBJ databases">
        <title>Draft Genome Sequences of 11 Lactococcus lactis subspecies cremoris strains.</title>
        <authorList>
            <person name="Wels M."/>
            <person name="Backus L."/>
            <person name="Boekhorst J."/>
            <person name="Dijkstra A."/>
            <person name="Beerthuizen M."/>
            <person name="Kelly W."/>
            <person name="Siezen R."/>
            <person name="Bachmann H."/>
            <person name="Van Hijum S."/>
        </authorList>
    </citation>
    <scope>NUCLEOTIDE SEQUENCE [LARGE SCALE GENOMIC DNA]</scope>
    <source>
        <strain evidence="2">KF282</strain>
    </source>
</reference>
<proteinExistence type="predicted"/>
<dbReference type="AlphaFoldDB" id="A0A0V8CYX1"/>
<comment type="caution">
    <text evidence="1">The sequence shown here is derived from an EMBL/GenBank/DDBJ whole genome shotgun (WGS) entry which is preliminary data.</text>
</comment>
<evidence type="ECO:0000313" key="2">
    <source>
        <dbReference type="Proteomes" id="UP000053058"/>
    </source>
</evidence>
<evidence type="ECO:0000313" key="1">
    <source>
        <dbReference type="EMBL" id="KSU06518.1"/>
    </source>
</evidence>
<dbReference type="Proteomes" id="UP000053058">
    <property type="component" value="Unassembled WGS sequence"/>
</dbReference>
<sequence>MLLILLVLSEIMGQIGRKMERFWHEIGTSTTVFADILVL</sequence>